<feature type="compositionally biased region" description="Basic and acidic residues" evidence="8">
    <location>
        <begin position="70"/>
        <end position="84"/>
    </location>
</feature>
<dbReference type="InterPro" id="IPR006786">
    <property type="entry name" value="Pinin_SDK_MemA"/>
</dbReference>
<protein>
    <submittedName>
        <fullName evidence="10">Pinin/SDK/memA/ protein conserved region-domain-containing protein</fullName>
    </submittedName>
</protein>
<keyword evidence="7" id="KW-0539">Nucleus</keyword>
<comment type="caution">
    <text evidence="10">The sequence shown here is derived from an EMBL/GenBank/DDBJ whole genome shotgun (WGS) entry which is preliminary data.</text>
</comment>
<evidence type="ECO:0000256" key="2">
    <source>
        <dbReference type="ARBA" id="ARBA00010386"/>
    </source>
</evidence>
<evidence type="ECO:0000256" key="3">
    <source>
        <dbReference type="ARBA" id="ARBA00022664"/>
    </source>
</evidence>
<sequence length="322" mass="36362">MTETDEALAPKRKASPSPPAEDAISKRVKLEAAAPTATNDGETPEDRNYGEHNGAGAEPNADGPVANGSELKHEQSDRQTHENDSNFSPRAKFNDFEAASRLSSEAKRPIGAPPSSSGRRNFSQEEKKRGQRLFGGLLSTLSQTTSGTSHWKKRQEIERRQQERAQQQRAEDEKRRAEKLAKLEHARKIDQVWFDEKVMRARHSDMLAMARNLHTNCEPRLYYRPWSLTREQETIIDDQVHAAKELIDRETQQFNVEKERRLRALGVSRPPTLPEATVGEPKPPESTNRPVSASSASKMHVDRDHDDNGEALQVDEEDTVLY</sequence>
<feature type="compositionally biased region" description="Basic and acidic residues" evidence="8">
    <location>
        <begin position="154"/>
        <end position="163"/>
    </location>
</feature>
<evidence type="ECO:0000313" key="10">
    <source>
        <dbReference type="EMBL" id="KAK4456131.1"/>
    </source>
</evidence>
<keyword evidence="6" id="KW-0508">mRNA splicing</keyword>
<evidence type="ECO:0000259" key="9">
    <source>
        <dbReference type="Pfam" id="PF04696"/>
    </source>
</evidence>
<dbReference type="AlphaFoldDB" id="A0AAV9H5X2"/>
<dbReference type="EMBL" id="MU865913">
    <property type="protein sequence ID" value="KAK4456131.1"/>
    <property type="molecule type" value="Genomic_DNA"/>
</dbReference>
<feature type="compositionally biased region" description="Acidic residues" evidence="8">
    <location>
        <begin position="309"/>
        <end position="322"/>
    </location>
</feature>
<feature type="compositionally biased region" description="Low complexity" evidence="8">
    <location>
        <begin position="134"/>
        <end position="149"/>
    </location>
</feature>
<feature type="compositionally biased region" description="Polar residues" evidence="8">
    <location>
        <begin position="285"/>
        <end position="297"/>
    </location>
</feature>
<feature type="region of interest" description="Disordered" evidence="8">
    <location>
        <begin position="262"/>
        <end position="322"/>
    </location>
</feature>
<dbReference type="GO" id="GO:0008380">
    <property type="term" value="P:RNA splicing"/>
    <property type="evidence" value="ECO:0007669"/>
    <property type="project" value="UniProtKB-KW"/>
</dbReference>
<evidence type="ECO:0000256" key="8">
    <source>
        <dbReference type="SAM" id="MobiDB-lite"/>
    </source>
</evidence>
<evidence type="ECO:0000256" key="4">
    <source>
        <dbReference type="ARBA" id="ARBA00023015"/>
    </source>
</evidence>
<dbReference type="InterPro" id="IPR039853">
    <property type="entry name" value="Pinin"/>
</dbReference>
<feature type="region of interest" description="Disordered" evidence="8">
    <location>
        <begin position="1"/>
        <end position="176"/>
    </location>
</feature>
<evidence type="ECO:0000256" key="6">
    <source>
        <dbReference type="ARBA" id="ARBA00023187"/>
    </source>
</evidence>
<evidence type="ECO:0000256" key="7">
    <source>
        <dbReference type="ARBA" id="ARBA00023242"/>
    </source>
</evidence>
<dbReference type="PANTHER" id="PTHR12707">
    <property type="entry name" value="PINN"/>
    <property type="match status" value="1"/>
</dbReference>
<evidence type="ECO:0000313" key="11">
    <source>
        <dbReference type="Proteomes" id="UP001321760"/>
    </source>
</evidence>
<keyword evidence="3" id="KW-0507">mRNA processing</keyword>
<keyword evidence="11" id="KW-1185">Reference proteome</keyword>
<evidence type="ECO:0000256" key="1">
    <source>
        <dbReference type="ARBA" id="ARBA00004123"/>
    </source>
</evidence>
<name>A0AAV9H5X2_9PEZI</name>
<dbReference type="Proteomes" id="UP001321760">
    <property type="component" value="Unassembled WGS sequence"/>
</dbReference>
<comment type="subcellular location">
    <subcellularLocation>
        <location evidence="1">Nucleus</location>
    </subcellularLocation>
</comment>
<feature type="domain" description="Pinin/SDK/MemA protein" evidence="9">
    <location>
        <begin position="124"/>
        <end position="240"/>
    </location>
</feature>
<accession>A0AAV9H5X2</accession>
<reference evidence="10" key="1">
    <citation type="journal article" date="2023" name="Mol. Phylogenet. Evol.">
        <title>Genome-scale phylogeny and comparative genomics of the fungal order Sordariales.</title>
        <authorList>
            <person name="Hensen N."/>
            <person name="Bonometti L."/>
            <person name="Westerberg I."/>
            <person name="Brannstrom I.O."/>
            <person name="Guillou S."/>
            <person name="Cros-Aarteil S."/>
            <person name="Calhoun S."/>
            <person name="Haridas S."/>
            <person name="Kuo A."/>
            <person name="Mondo S."/>
            <person name="Pangilinan J."/>
            <person name="Riley R."/>
            <person name="LaButti K."/>
            <person name="Andreopoulos B."/>
            <person name="Lipzen A."/>
            <person name="Chen C."/>
            <person name="Yan M."/>
            <person name="Daum C."/>
            <person name="Ng V."/>
            <person name="Clum A."/>
            <person name="Steindorff A."/>
            <person name="Ohm R.A."/>
            <person name="Martin F."/>
            <person name="Silar P."/>
            <person name="Natvig D.O."/>
            <person name="Lalanne C."/>
            <person name="Gautier V."/>
            <person name="Ament-Velasquez S.L."/>
            <person name="Kruys A."/>
            <person name="Hutchinson M.I."/>
            <person name="Powell A.J."/>
            <person name="Barry K."/>
            <person name="Miller A.N."/>
            <person name="Grigoriev I.V."/>
            <person name="Debuchy R."/>
            <person name="Gladieux P."/>
            <person name="Hiltunen Thoren M."/>
            <person name="Johannesson H."/>
        </authorList>
    </citation>
    <scope>NUCLEOTIDE SEQUENCE</scope>
    <source>
        <strain evidence="10">PSN243</strain>
    </source>
</reference>
<comment type="similarity">
    <text evidence="2">Belongs to the pinin family.</text>
</comment>
<keyword evidence="4" id="KW-0805">Transcription regulation</keyword>
<dbReference type="Pfam" id="PF04696">
    <property type="entry name" value="Pinin_SDK_memA"/>
    <property type="match status" value="1"/>
</dbReference>
<reference evidence="10" key="2">
    <citation type="submission" date="2023-05" db="EMBL/GenBank/DDBJ databases">
        <authorList>
            <consortium name="Lawrence Berkeley National Laboratory"/>
            <person name="Steindorff A."/>
            <person name="Hensen N."/>
            <person name="Bonometti L."/>
            <person name="Westerberg I."/>
            <person name="Brannstrom I.O."/>
            <person name="Guillou S."/>
            <person name="Cros-Aarteil S."/>
            <person name="Calhoun S."/>
            <person name="Haridas S."/>
            <person name="Kuo A."/>
            <person name="Mondo S."/>
            <person name="Pangilinan J."/>
            <person name="Riley R."/>
            <person name="Labutti K."/>
            <person name="Andreopoulos B."/>
            <person name="Lipzen A."/>
            <person name="Chen C."/>
            <person name="Yanf M."/>
            <person name="Daum C."/>
            <person name="Ng V."/>
            <person name="Clum A."/>
            <person name="Ohm R."/>
            <person name="Martin F."/>
            <person name="Silar P."/>
            <person name="Natvig D."/>
            <person name="Lalanne C."/>
            <person name="Gautier V."/>
            <person name="Ament-Velasquez S.L."/>
            <person name="Kruys A."/>
            <person name="Hutchinson M.I."/>
            <person name="Powell A.J."/>
            <person name="Barry K."/>
            <person name="Miller A.N."/>
            <person name="Grigoriev I.V."/>
            <person name="Debuchy R."/>
            <person name="Gladieux P."/>
            <person name="Thoren M.H."/>
            <person name="Johannesson H."/>
        </authorList>
    </citation>
    <scope>NUCLEOTIDE SEQUENCE</scope>
    <source>
        <strain evidence="10">PSN243</strain>
    </source>
</reference>
<dbReference type="GO" id="GO:0006397">
    <property type="term" value="P:mRNA processing"/>
    <property type="evidence" value="ECO:0007669"/>
    <property type="project" value="UniProtKB-KW"/>
</dbReference>
<organism evidence="10 11">
    <name type="scientific">Podospora aff. communis PSN243</name>
    <dbReference type="NCBI Taxonomy" id="3040156"/>
    <lineage>
        <taxon>Eukaryota</taxon>
        <taxon>Fungi</taxon>
        <taxon>Dikarya</taxon>
        <taxon>Ascomycota</taxon>
        <taxon>Pezizomycotina</taxon>
        <taxon>Sordariomycetes</taxon>
        <taxon>Sordariomycetidae</taxon>
        <taxon>Sordariales</taxon>
        <taxon>Podosporaceae</taxon>
        <taxon>Podospora</taxon>
    </lineage>
</organism>
<proteinExistence type="inferred from homology"/>
<gene>
    <name evidence="10" type="ORF">QBC34DRAFT_389032</name>
</gene>
<dbReference type="PANTHER" id="PTHR12707:SF0">
    <property type="entry name" value="PININ"/>
    <property type="match status" value="1"/>
</dbReference>
<keyword evidence="5" id="KW-0804">Transcription</keyword>
<feature type="compositionally biased region" description="Basic and acidic residues" evidence="8">
    <location>
        <begin position="299"/>
        <end position="308"/>
    </location>
</feature>
<dbReference type="GO" id="GO:0071013">
    <property type="term" value="C:catalytic step 2 spliceosome"/>
    <property type="evidence" value="ECO:0007669"/>
    <property type="project" value="TreeGrafter"/>
</dbReference>
<evidence type="ECO:0000256" key="5">
    <source>
        <dbReference type="ARBA" id="ARBA00023163"/>
    </source>
</evidence>